<dbReference type="Pfam" id="PF03638">
    <property type="entry name" value="TCR"/>
    <property type="match status" value="3"/>
</dbReference>
<dbReference type="SMART" id="SM01114">
    <property type="entry name" value="CXC"/>
    <property type="match status" value="3"/>
</dbReference>
<feature type="compositionally biased region" description="Polar residues" evidence="4">
    <location>
        <begin position="1"/>
        <end position="17"/>
    </location>
</feature>
<evidence type="ECO:0000259" key="5">
    <source>
        <dbReference type="PROSITE" id="PS51634"/>
    </source>
</evidence>
<feature type="domain" description="CRC" evidence="5">
    <location>
        <begin position="245"/>
        <end position="308"/>
    </location>
</feature>
<feature type="region of interest" description="Disordered" evidence="4">
    <location>
        <begin position="1"/>
        <end position="30"/>
    </location>
</feature>
<keyword evidence="7" id="KW-1185">Reference proteome</keyword>
<dbReference type="AlphaFoldDB" id="A0A1Z5KTH2"/>
<dbReference type="PANTHER" id="PTHR12446">
    <property type="entry name" value="TESMIN/TSO1-RELATED"/>
    <property type="match status" value="1"/>
</dbReference>
<protein>
    <recommendedName>
        <fullName evidence="5">CRC domain-containing protein</fullName>
    </recommendedName>
</protein>
<comment type="caution">
    <text evidence="6">The sequence shown here is derived from an EMBL/GenBank/DDBJ whole genome shotgun (WGS) entry which is preliminary data.</text>
</comment>
<dbReference type="PROSITE" id="PS51634">
    <property type="entry name" value="CRC"/>
    <property type="match status" value="2"/>
</dbReference>
<comment type="similarity">
    <text evidence="2">Belongs to the lin-54 family.</text>
</comment>
<dbReference type="InParanoid" id="A0A1Z5KTH2"/>
<dbReference type="InterPro" id="IPR028307">
    <property type="entry name" value="Lin-54_fam"/>
</dbReference>
<evidence type="ECO:0000256" key="3">
    <source>
        <dbReference type="ARBA" id="ARBA00023242"/>
    </source>
</evidence>
<dbReference type="Proteomes" id="UP000198406">
    <property type="component" value="Unassembled WGS sequence"/>
</dbReference>
<feature type="region of interest" description="Disordered" evidence="4">
    <location>
        <begin position="427"/>
        <end position="456"/>
    </location>
</feature>
<organism evidence="6 7">
    <name type="scientific">Fistulifera solaris</name>
    <name type="common">Oleaginous diatom</name>
    <dbReference type="NCBI Taxonomy" id="1519565"/>
    <lineage>
        <taxon>Eukaryota</taxon>
        <taxon>Sar</taxon>
        <taxon>Stramenopiles</taxon>
        <taxon>Ochrophyta</taxon>
        <taxon>Bacillariophyta</taxon>
        <taxon>Bacillariophyceae</taxon>
        <taxon>Bacillariophycidae</taxon>
        <taxon>Naviculales</taxon>
        <taxon>Naviculaceae</taxon>
        <taxon>Fistulifera</taxon>
    </lineage>
</organism>
<feature type="compositionally biased region" description="Basic and acidic residues" evidence="4">
    <location>
        <begin position="427"/>
        <end position="443"/>
    </location>
</feature>
<dbReference type="EMBL" id="BDSP01000289">
    <property type="protein sequence ID" value="GAX29385.1"/>
    <property type="molecule type" value="Genomic_DNA"/>
</dbReference>
<keyword evidence="3" id="KW-0539">Nucleus</keyword>
<accession>A0A1Z5KTH2</accession>
<gene>
    <name evidence="6" type="ORF">FisN_16Hh175</name>
</gene>
<dbReference type="OrthoDB" id="47097at2759"/>
<proteinExistence type="inferred from homology"/>
<reference evidence="6 7" key="1">
    <citation type="journal article" date="2015" name="Plant Cell">
        <title>Oil accumulation by the oleaginous diatom Fistulifera solaris as revealed by the genome and transcriptome.</title>
        <authorList>
            <person name="Tanaka T."/>
            <person name="Maeda Y."/>
            <person name="Veluchamy A."/>
            <person name="Tanaka M."/>
            <person name="Abida H."/>
            <person name="Marechal E."/>
            <person name="Bowler C."/>
            <person name="Muto M."/>
            <person name="Sunaga Y."/>
            <person name="Tanaka M."/>
            <person name="Yoshino T."/>
            <person name="Taniguchi T."/>
            <person name="Fukuda Y."/>
            <person name="Nemoto M."/>
            <person name="Matsumoto M."/>
            <person name="Wong P.S."/>
            <person name="Aburatani S."/>
            <person name="Fujibuchi W."/>
        </authorList>
    </citation>
    <scope>NUCLEOTIDE SEQUENCE [LARGE SCALE GENOMIC DNA]</scope>
    <source>
        <strain evidence="6 7">JPCC DA0580</strain>
    </source>
</reference>
<name>A0A1Z5KTH2_FISSO</name>
<comment type="subcellular location">
    <subcellularLocation>
        <location evidence="1">Nucleus</location>
    </subcellularLocation>
</comment>
<evidence type="ECO:0000256" key="1">
    <source>
        <dbReference type="ARBA" id="ARBA00004123"/>
    </source>
</evidence>
<dbReference type="InterPro" id="IPR005172">
    <property type="entry name" value="CRC"/>
</dbReference>
<feature type="domain" description="CRC" evidence="5">
    <location>
        <begin position="321"/>
        <end position="426"/>
    </location>
</feature>
<dbReference type="GO" id="GO:0005634">
    <property type="term" value="C:nucleus"/>
    <property type="evidence" value="ECO:0007669"/>
    <property type="project" value="UniProtKB-SubCell"/>
</dbReference>
<evidence type="ECO:0000256" key="2">
    <source>
        <dbReference type="ARBA" id="ARBA00007267"/>
    </source>
</evidence>
<evidence type="ECO:0000313" key="6">
    <source>
        <dbReference type="EMBL" id="GAX29385.1"/>
    </source>
</evidence>
<sequence length="456" mass="50888">MIAATSPQQVYRSNQSRISEHPPGRNFARSAPSMWEIGRSNAIRGPLSNAENHEIMRREPERDLYRVMHQPPQPLRNDAIDWKHKTSLEGPYSRHPSDARWSQAVNAPPMRHSSPAWNVHPRVPMDVEQSENAVRRAQNPSVRGFYPGVQYQQQQQHWHRFLEARHNGKLERSSQGHPAWSTTGTNVPSLVIPSAETSTSALQLNDNYKRPLSSVQMNSNKMPRGLNKLDLLCSATLEIGPLHDNPMGCSCPKSKCVALYCDCFKAGRRCNPSTCSCLDCKNTIAESGPHGARTAAIRSILARNPRAFTNAGVGTPKVAPGQVACNCIRSKCLKLYCSCFQNGKVCDTKVCTCVDCFNTLENPMRKQAVELCLEKRPDAFVTRTREPGLGCACKNNRCIRKYCDCFRSSLPCSSRCSCRQCANTDDTAKHRDTREDELEKKDSAGSPESRLDSISV</sequence>
<dbReference type="InterPro" id="IPR033467">
    <property type="entry name" value="Tesmin/TSO1-like_CXC"/>
</dbReference>
<dbReference type="GO" id="GO:0006355">
    <property type="term" value="P:regulation of DNA-templated transcription"/>
    <property type="evidence" value="ECO:0007669"/>
    <property type="project" value="TreeGrafter"/>
</dbReference>
<dbReference type="PANTHER" id="PTHR12446:SF34">
    <property type="entry name" value="PROTEIN LIN-54 HOMOLOG"/>
    <property type="match status" value="1"/>
</dbReference>
<evidence type="ECO:0000256" key="4">
    <source>
        <dbReference type="SAM" id="MobiDB-lite"/>
    </source>
</evidence>
<evidence type="ECO:0000313" key="7">
    <source>
        <dbReference type="Proteomes" id="UP000198406"/>
    </source>
</evidence>